<evidence type="ECO:0000256" key="2">
    <source>
        <dbReference type="ARBA" id="ARBA00023002"/>
    </source>
</evidence>
<proteinExistence type="predicted"/>
<dbReference type="STRING" id="1664694.A0A0N1H986"/>
<evidence type="ECO:0000313" key="4">
    <source>
        <dbReference type="EMBL" id="KPI43926.1"/>
    </source>
</evidence>
<dbReference type="InterPro" id="IPR051609">
    <property type="entry name" value="NmrA/Isoflavone_reductase-like"/>
</dbReference>
<dbReference type="GO" id="GO:0016491">
    <property type="term" value="F:oxidoreductase activity"/>
    <property type="evidence" value="ECO:0007669"/>
    <property type="project" value="UniProtKB-KW"/>
</dbReference>
<gene>
    <name evidence="4" type="ORF">AB675_6522</name>
</gene>
<reference evidence="4 5" key="1">
    <citation type="submission" date="2015-06" db="EMBL/GenBank/DDBJ databases">
        <title>Draft genome of the ant-associated black yeast Phialophora attae CBS 131958.</title>
        <authorList>
            <person name="Moreno L.F."/>
            <person name="Stielow B.J."/>
            <person name="de Hoog S."/>
            <person name="Vicente V.A."/>
            <person name="Weiss V.A."/>
            <person name="de Vries M."/>
            <person name="Cruz L.M."/>
            <person name="Souza E.M."/>
        </authorList>
    </citation>
    <scope>NUCLEOTIDE SEQUENCE [LARGE SCALE GENOMIC DNA]</scope>
    <source>
        <strain evidence="4 5">CBS 131958</strain>
    </source>
</reference>
<dbReference type="Pfam" id="PF05368">
    <property type="entry name" value="NmrA"/>
    <property type="match status" value="1"/>
</dbReference>
<name>A0A0N1H986_9EURO</name>
<dbReference type="EMBL" id="LFJN01000004">
    <property type="protein sequence ID" value="KPI43926.1"/>
    <property type="molecule type" value="Genomic_DNA"/>
</dbReference>
<dbReference type="PANTHER" id="PTHR47706:SF11">
    <property type="entry name" value="ISOFLAVONE REDUCTASE FAMILY PROTEIN (AFU_ORTHOLOGUE AFUA_1G12510)"/>
    <property type="match status" value="1"/>
</dbReference>
<keyword evidence="2" id="KW-0560">Oxidoreductase</keyword>
<dbReference type="GeneID" id="28738701"/>
<dbReference type="RefSeq" id="XP_018003889.1">
    <property type="nucleotide sequence ID" value="XM_018146821.1"/>
</dbReference>
<evidence type="ECO:0000256" key="1">
    <source>
        <dbReference type="ARBA" id="ARBA00022857"/>
    </source>
</evidence>
<sequence>MSWGQPAQNILVIGATGVIGTYITRAIVDAQHHFNRICVLTSEKTLLEKVQDICALESWGVEVFVGNLDDEHRVKEAYRGIDTVVSCVGRKGVEKQIPLITWAEEAGVRRFYPSEFGTDIEYWPESVHEPPHLAKLKVRAHMQSMKKLEYTYLVTGPYSDLYFGPMKGRPELGSFDVSLKRAVLLGDGEGPVSFTAMIDVGKFLVASLLNGRASRNTTLIVHSFTATPHEILAEYEEQTGCTWERSYTSIERLKEMEKEEYQIYSPLALVATLRRIWTAGGTLYKFYDDSILECIDPENLYSQVTANIAKQEDGEHPFPSLLRKLSLQ</sequence>
<dbReference type="InterPro" id="IPR036291">
    <property type="entry name" value="NAD(P)-bd_dom_sf"/>
</dbReference>
<evidence type="ECO:0000313" key="5">
    <source>
        <dbReference type="Proteomes" id="UP000038010"/>
    </source>
</evidence>
<evidence type="ECO:0000259" key="3">
    <source>
        <dbReference type="Pfam" id="PF05368"/>
    </source>
</evidence>
<keyword evidence="5" id="KW-1185">Reference proteome</keyword>
<accession>A0A0N1H986</accession>
<dbReference type="InterPro" id="IPR008030">
    <property type="entry name" value="NmrA-like"/>
</dbReference>
<dbReference type="Gene3D" id="3.90.25.10">
    <property type="entry name" value="UDP-galactose 4-epimerase, domain 1"/>
    <property type="match status" value="1"/>
</dbReference>
<dbReference type="AlphaFoldDB" id="A0A0N1H986"/>
<dbReference type="SUPFAM" id="SSF51735">
    <property type="entry name" value="NAD(P)-binding Rossmann-fold domains"/>
    <property type="match status" value="1"/>
</dbReference>
<keyword evidence="1" id="KW-0521">NADP</keyword>
<organism evidence="4 5">
    <name type="scientific">Cyphellophora attinorum</name>
    <dbReference type="NCBI Taxonomy" id="1664694"/>
    <lineage>
        <taxon>Eukaryota</taxon>
        <taxon>Fungi</taxon>
        <taxon>Dikarya</taxon>
        <taxon>Ascomycota</taxon>
        <taxon>Pezizomycotina</taxon>
        <taxon>Eurotiomycetes</taxon>
        <taxon>Chaetothyriomycetidae</taxon>
        <taxon>Chaetothyriales</taxon>
        <taxon>Cyphellophoraceae</taxon>
        <taxon>Cyphellophora</taxon>
    </lineage>
</organism>
<dbReference type="PANTHER" id="PTHR47706">
    <property type="entry name" value="NMRA-LIKE FAMILY PROTEIN"/>
    <property type="match status" value="1"/>
</dbReference>
<dbReference type="Proteomes" id="UP000038010">
    <property type="component" value="Unassembled WGS sequence"/>
</dbReference>
<dbReference type="VEuPathDB" id="FungiDB:AB675_6522"/>
<dbReference type="Gene3D" id="3.40.50.720">
    <property type="entry name" value="NAD(P)-binding Rossmann-like Domain"/>
    <property type="match status" value="1"/>
</dbReference>
<dbReference type="OrthoDB" id="419598at2759"/>
<comment type="caution">
    <text evidence="4">The sequence shown here is derived from an EMBL/GenBank/DDBJ whole genome shotgun (WGS) entry which is preliminary data.</text>
</comment>
<feature type="domain" description="NmrA-like" evidence="3">
    <location>
        <begin position="8"/>
        <end position="256"/>
    </location>
</feature>
<protein>
    <submittedName>
        <fullName evidence="4">Isoflavone-like protein</fullName>
    </submittedName>
</protein>